<evidence type="ECO:0000259" key="13">
    <source>
        <dbReference type="PROSITE" id="PS50002"/>
    </source>
</evidence>
<dbReference type="Gene3D" id="1.10.220.150">
    <property type="entry name" value="Arf GTPase activating protein"/>
    <property type="match status" value="1"/>
</dbReference>
<feature type="region of interest" description="Disordered" evidence="12">
    <location>
        <begin position="847"/>
        <end position="965"/>
    </location>
</feature>
<dbReference type="PROSITE" id="PS50002">
    <property type="entry name" value="SH3"/>
    <property type="match status" value="1"/>
</dbReference>
<protein>
    <submittedName>
        <fullName evidence="16">Uncharacterized protein</fullName>
    </submittedName>
</protein>
<keyword evidence="6" id="KW-0862">Zinc</keyword>
<dbReference type="PROSITE" id="PS50003">
    <property type="entry name" value="PH_DOMAIN"/>
    <property type="match status" value="1"/>
</dbReference>
<feature type="region of interest" description="Disordered" evidence="12">
    <location>
        <begin position="986"/>
        <end position="1018"/>
    </location>
</feature>
<feature type="compositionally biased region" description="Polar residues" evidence="12">
    <location>
        <begin position="988"/>
        <end position="1001"/>
    </location>
</feature>
<dbReference type="InterPro" id="IPR001849">
    <property type="entry name" value="PH_domain"/>
</dbReference>
<dbReference type="PRINTS" id="PR00405">
    <property type="entry name" value="REVINTRACTNG"/>
</dbReference>
<keyword evidence="3" id="KW-0963">Cytoplasm</keyword>
<sequence length="1158" mass="128938">MLKQTNNEHPTKETIAVIDVVGRVKLQDNCQTIGEGSCNNVSNRLAPTFKSGLMNKTKGVRVDGCFAWKSIVPPAKTLDYDRDGLLKMKKAIKAIYNSGNAHVDNEMYLSRALDRLGAASLNKDQEPDIAAAFMKFSVVTKELSALMKTLMQNINNIVMFPVESLLKGDLRGVKGDLKRPFDKAWKDYETKYAKIEKEKKQQAKEAGLIRTEITSAEVAEEMEKERRLFQLQMCEYLLKVNEIKTKKGIELLQHLVEYYHAQTNYFQDGLKTIEHFGNYVADLSIKLQKIRQKQDEERKQLSELRNVLRSAPGFEKDIPAPGVGTPGTEKTGTGYSLHQLQGDKHAGLTRSGHLFKKSEGKMRRVWQKRKCRVQAEGFLDIFHADESKPPTRVNLLTCQIKNVGDDKRCFDLISYNRTYHFQAEDESDQRAWLSVLVNCKDTALRRAFDDSGGKTNESSSLWELQQAIIRLVQRLPGNQACCDCNSMNDATWLSTHFGIIVCIECSGIHRDLGVHISRIQSLTLDNIGTSQLLLARYMTNQAFNSVMESNLHGPKLTPNSSMEERYDYIRAKYVDHKFVRRLCRDEHDLLSELEHAVNNKSLHHLLQVYAEGVDLTAELPTSELGETALHLSILREMGDSLHLVDFLVQNMAPSGLDKPTSLVQDNLENSLNTPLHLCAIHDKVECMKLLLRSGADPLKKNGANRTPLDIAIDKRHEACEELLRHALQHKKTLFENVNIEWNLSHDEGSTDLSDDDTVVDERNGCITPEKKCRSRPPSFAGGDSPVNHRSRPCESMDLSSSRLAMPPPLPLGRKPHIVQPSTVNISGSLKKRAAPLPPVTSLYGNIGSSHSRTPSDPLQNAPPNISGGYHPGNMHKRSPSTDSTKQLIGAKLVLPPNEIPPTLKPVDRSGSCTPNLSGIKRPLGPPPPTPSRLSHGRSNESLSSISSDVDGMSQLNPVPPPRKLKHERLRLESYAEETASDIGLSLPMASSSQPITPTSAGETRGSRDSLLSNTSSTNLTSYPREERIYCNTADLSPRELGLSTFSSSGSKIRDSISQNILVKSHYFNKKSEEGGGKTQQGSGRSSSCSNSNSFIMKRVRALYDCEADREDELSFKVGDIIIVTNQQTDDDNWIEGALETDPGHTGMFPISFVEKIPD</sequence>
<keyword evidence="10" id="KW-0863">Zinc-finger</keyword>
<dbReference type="PROSITE" id="PS50297">
    <property type="entry name" value="ANK_REP_REGION"/>
    <property type="match status" value="1"/>
</dbReference>
<dbReference type="InterPro" id="IPR002110">
    <property type="entry name" value="Ankyrin_rpt"/>
</dbReference>
<feature type="repeat" description="ANK" evidence="8">
    <location>
        <begin position="670"/>
        <end position="702"/>
    </location>
</feature>
<dbReference type="SUPFAM" id="SSF50044">
    <property type="entry name" value="SH3-domain"/>
    <property type="match status" value="1"/>
</dbReference>
<feature type="compositionally biased region" description="Polar residues" evidence="12">
    <location>
        <begin position="847"/>
        <end position="863"/>
    </location>
</feature>
<evidence type="ECO:0000256" key="10">
    <source>
        <dbReference type="PROSITE-ProRule" id="PRU00288"/>
    </source>
</evidence>
<dbReference type="InterPro" id="IPR043593">
    <property type="entry name" value="ASAP"/>
</dbReference>
<dbReference type="EMBL" id="JAWJWE010000040">
    <property type="protein sequence ID" value="KAK6619436.1"/>
    <property type="molecule type" value="Genomic_DNA"/>
</dbReference>
<evidence type="ECO:0000256" key="1">
    <source>
        <dbReference type="ARBA" id="ARBA00004496"/>
    </source>
</evidence>
<keyword evidence="4" id="KW-0479">Metal-binding</keyword>
<evidence type="ECO:0000256" key="3">
    <source>
        <dbReference type="ARBA" id="ARBA00022490"/>
    </source>
</evidence>
<feature type="domain" description="SH3" evidence="13">
    <location>
        <begin position="1094"/>
        <end position="1158"/>
    </location>
</feature>
<dbReference type="PANTHER" id="PTHR45854:SF3">
    <property type="entry name" value="ARFGAP WITH SH3 DOMAIN, ANK REPEAT AND PH DOMAIN-CONTAINING PROTEIN"/>
    <property type="match status" value="1"/>
</dbReference>
<comment type="subcellular location">
    <subcellularLocation>
        <location evidence="1">Cytoplasm</location>
    </subcellularLocation>
</comment>
<organism evidence="16 17">
    <name type="scientific">Polyplax serrata</name>
    <name type="common">Common mouse louse</name>
    <dbReference type="NCBI Taxonomy" id="468196"/>
    <lineage>
        <taxon>Eukaryota</taxon>
        <taxon>Metazoa</taxon>
        <taxon>Ecdysozoa</taxon>
        <taxon>Arthropoda</taxon>
        <taxon>Hexapoda</taxon>
        <taxon>Insecta</taxon>
        <taxon>Pterygota</taxon>
        <taxon>Neoptera</taxon>
        <taxon>Paraneoptera</taxon>
        <taxon>Psocodea</taxon>
        <taxon>Troctomorpha</taxon>
        <taxon>Phthiraptera</taxon>
        <taxon>Anoplura</taxon>
        <taxon>Polyplacidae</taxon>
        <taxon>Polyplax</taxon>
    </lineage>
</organism>
<dbReference type="SMART" id="SM00233">
    <property type="entry name" value="PH"/>
    <property type="match status" value="1"/>
</dbReference>
<keyword evidence="5" id="KW-0677">Repeat</keyword>
<dbReference type="InterPro" id="IPR037844">
    <property type="entry name" value="PH_ASAP"/>
</dbReference>
<dbReference type="CDD" id="cd08834">
    <property type="entry name" value="ArfGap_ASAP"/>
    <property type="match status" value="1"/>
</dbReference>
<dbReference type="Gene3D" id="1.25.40.20">
    <property type="entry name" value="Ankyrin repeat-containing domain"/>
    <property type="match status" value="1"/>
</dbReference>
<dbReference type="Gene3D" id="1.25.40.950">
    <property type="match status" value="1"/>
</dbReference>
<dbReference type="Proteomes" id="UP001372834">
    <property type="component" value="Unassembled WGS sequence"/>
</dbReference>
<dbReference type="InterPro" id="IPR037278">
    <property type="entry name" value="ARFGAP/RecO"/>
</dbReference>
<dbReference type="Pfam" id="PF01412">
    <property type="entry name" value="ArfGap"/>
    <property type="match status" value="1"/>
</dbReference>
<evidence type="ECO:0000256" key="7">
    <source>
        <dbReference type="ARBA" id="ARBA00023043"/>
    </source>
</evidence>
<dbReference type="Pfam" id="PF00169">
    <property type="entry name" value="PH"/>
    <property type="match status" value="1"/>
</dbReference>
<dbReference type="PANTHER" id="PTHR45854">
    <property type="entry name" value="ASAP FAMILY MEMBER"/>
    <property type="match status" value="1"/>
</dbReference>
<reference evidence="16 17" key="1">
    <citation type="submission" date="2023-10" db="EMBL/GenBank/DDBJ databases">
        <title>Genomes of two closely related lineages of the louse Polyplax serrata with different host specificities.</title>
        <authorList>
            <person name="Martinu J."/>
            <person name="Tarabai H."/>
            <person name="Stefka J."/>
            <person name="Hypsa V."/>
        </authorList>
    </citation>
    <scope>NUCLEOTIDE SEQUENCE [LARGE SCALE GENOMIC DNA]</scope>
    <source>
        <strain evidence="16">HR10_N</strain>
    </source>
</reference>
<accession>A0AAN8S7B6</accession>
<feature type="region of interest" description="Disordered" evidence="12">
    <location>
        <begin position="769"/>
        <end position="801"/>
    </location>
</feature>
<dbReference type="Pfam" id="PF16746">
    <property type="entry name" value="BAR_3"/>
    <property type="match status" value="1"/>
</dbReference>
<dbReference type="Pfam" id="PF12796">
    <property type="entry name" value="Ank_2"/>
    <property type="match status" value="1"/>
</dbReference>
<dbReference type="Pfam" id="PF00018">
    <property type="entry name" value="SH3_1"/>
    <property type="match status" value="1"/>
</dbReference>
<dbReference type="InterPro" id="IPR038508">
    <property type="entry name" value="ArfGAP_dom_sf"/>
</dbReference>
<dbReference type="SMART" id="SM00326">
    <property type="entry name" value="SH3"/>
    <property type="match status" value="1"/>
</dbReference>
<dbReference type="SUPFAM" id="SSF57863">
    <property type="entry name" value="ArfGap/RecO-like zinc finger"/>
    <property type="match status" value="1"/>
</dbReference>
<dbReference type="GO" id="GO:0008270">
    <property type="term" value="F:zinc ion binding"/>
    <property type="evidence" value="ECO:0007669"/>
    <property type="project" value="UniProtKB-KW"/>
</dbReference>
<evidence type="ECO:0000256" key="2">
    <source>
        <dbReference type="ARBA" id="ARBA00022443"/>
    </source>
</evidence>
<dbReference type="InterPro" id="IPR011993">
    <property type="entry name" value="PH-like_dom_sf"/>
</dbReference>
<evidence type="ECO:0000256" key="12">
    <source>
        <dbReference type="SAM" id="MobiDB-lite"/>
    </source>
</evidence>
<evidence type="ECO:0000256" key="6">
    <source>
        <dbReference type="ARBA" id="ARBA00022833"/>
    </source>
</evidence>
<evidence type="ECO:0000256" key="5">
    <source>
        <dbReference type="ARBA" id="ARBA00022737"/>
    </source>
</evidence>
<feature type="compositionally biased region" description="Low complexity" evidence="12">
    <location>
        <begin position="1009"/>
        <end position="1018"/>
    </location>
</feature>
<evidence type="ECO:0000256" key="8">
    <source>
        <dbReference type="PROSITE-ProRule" id="PRU00023"/>
    </source>
</evidence>
<evidence type="ECO:0000256" key="11">
    <source>
        <dbReference type="SAM" id="Coils"/>
    </source>
</evidence>
<dbReference type="InterPro" id="IPR036028">
    <property type="entry name" value="SH3-like_dom_sf"/>
</dbReference>
<dbReference type="Gene3D" id="2.30.29.30">
    <property type="entry name" value="Pleckstrin-homology domain (PH domain)/Phosphotyrosine-binding domain (PTB)"/>
    <property type="match status" value="1"/>
</dbReference>
<dbReference type="FunFam" id="2.30.29.30:FF:000322">
    <property type="entry name" value="Uncharacterized protein, isoform B"/>
    <property type="match status" value="1"/>
</dbReference>
<dbReference type="GO" id="GO:0005096">
    <property type="term" value="F:GTPase activator activity"/>
    <property type="evidence" value="ECO:0007669"/>
    <property type="project" value="InterPro"/>
</dbReference>
<keyword evidence="7 8" id="KW-0040">ANK repeat</keyword>
<dbReference type="InterPro" id="IPR004148">
    <property type="entry name" value="BAR_dom"/>
</dbReference>
<feature type="domain" description="Arf-GAP" evidence="15">
    <location>
        <begin position="466"/>
        <end position="586"/>
    </location>
</feature>
<proteinExistence type="predicted"/>
<gene>
    <name evidence="16" type="ORF">RUM43_012193</name>
</gene>
<dbReference type="SUPFAM" id="SSF50729">
    <property type="entry name" value="PH domain-like"/>
    <property type="match status" value="1"/>
</dbReference>
<dbReference type="PROSITE" id="PS50115">
    <property type="entry name" value="ARFGAP"/>
    <property type="match status" value="1"/>
</dbReference>
<dbReference type="SMART" id="SM00248">
    <property type="entry name" value="ANK"/>
    <property type="match status" value="3"/>
</dbReference>
<feature type="region of interest" description="Disordered" evidence="12">
    <location>
        <begin position="1070"/>
        <end position="1090"/>
    </location>
</feature>
<evidence type="ECO:0000313" key="17">
    <source>
        <dbReference type="Proteomes" id="UP001372834"/>
    </source>
</evidence>
<dbReference type="Gene3D" id="1.20.1270.60">
    <property type="entry name" value="Arfaptin homology (AH) domain/BAR domain"/>
    <property type="match status" value="1"/>
</dbReference>
<feature type="domain" description="PH" evidence="14">
    <location>
        <begin position="347"/>
        <end position="441"/>
    </location>
</feature>
<dbReference type="InterPro" id="IPR036770">
    <property type="entry name" value="Ankyrin_rpt-contain_sf"/>
</dbReference>
<feature type="compositionally biased region" description="Low complexity" evidence="12">
    <location>
        <begin position="1081"/>
        <end position="1090"/>
    </location>
</feature>
<keyword evidence="2 9" id="KW-0728">SH3 domain</keyword>
<dbReference type="CDD" id="cd13251">
    <property type="entry name" value="PH_ASAP"/>
    <property type="match status" value="1"/>
</dbReference>
<dbReference type="CDD" id="cd07604">
    <property type="entry name" value="BAR_ASAPs"/>
    <property type="match status" value="1"/>
</dbReference>
<dbReference type="SUPFAM" id="SSF103657">
    <property type="entry name" value="BAR/IMD domain-like"/>
    <property type="match status" value="1"/>
</dbReference>
<dbReference type="AlphaFoldDB" id="A0AAN8S7B6"/>
<evidence type="ECO:0000313" key="16">
    <source>
        <dbReference type="EMBL" id="KAK6619436.1"/>
    </source>
</evidence>
<dbReference type="InterPro" id="IPR001452">
    <property type="entry name" value="SH3_domain"/>
</dbReference>
<dbReference type="PRINTS" id="PR00452">
    <property type="entry name" value="SH3DOMAIN"/>
</dbReference>
<dbReference type="GO" id="GO:0005737">
    <property type="term" value="C:cytoplasm"/>
    <property type="evidence" value="ECO:0007669"/>
    <property type="project" value="UniProtKB-SubCell"/>
</dbReference>
<keyword evidence="11" id="KW-0175">Coiled coil</keyword>
<evidence type="ECO:0000259" key="14">
    <source>
        <dbReference type="PROSITE" id="PS50003"/>
    </source>
</evidence>
<dbReference type="InterPro" id="IPR001164">
    <property type="entry name" value="ArfGAP_dom"/>
</dbReference>
<name>A0AAN8S7B6_POLSC</name>
<dbReference type="SUPFAM" id="SSF48403">
    <property type="entry name" value="Ankyrin repeat"/>
    <property type="match status" value="1"/>
</dbReference>
<comment type="caution">
    <text evidence="16">The sequence shown here is derived from an EMBL/GenBank/DDBJ whole genome shotgun (WGS) entry which is preliminary data.</text>
</comment>
<dbReference type="InterPro" id="IPR027267">
    <property type="entry name" value="AH/BAR_dom_sf"/>
</dbReference>
<dbReference type="PROSITE" id="PS50088">
    <property type="entry name" value="ANK_REPEAT"/>
    <property type="match status" value="1"/>
</dbReference>
<evidence type="ECO:0000259" key="15">
    <source>
        <dbReference type="PROSITE" id="PS50115"/>
    </source>
</evidence>
<evidence type="ECO:0000256" key="4">
    <source>
        <dbReference type="ARBA" id="ARBA00022723"/>
    </source>
</evidence>
<dbReference type="Gene3D" id="2.30.30.40">
    <property type="entry name" value="SH3 Domains"/>
    <property type="match status" value="1"/>
</dbReference>
<evidence type="ECO:0000256" key="9">
    <source>
        <dbReference type="PROSITE-ProRule" id="PRU00192"/>
    </source>
</evidence>
<dbReference type="SMART" id="SM00105">
    <property type="entry name" value="ArfGap"/>
    <property type="match status" value="1"/>
</dbReference>
<feature type="coiled-coil region" evidence="11">
    <location>
        <begin position="280"/>
        <end position="307"/>
    </location>
</feature>